<dbReference type="EMBL" id="MT141508">
    <property type="protein sequence ID" value="QJA63885.1"/>
    <property type="molecule type" value="Genomic_DNA"/>
</dbReference>
<name>A0A6M3J3L6_9ZZZZ</name>
<evidence type="ECO:0000313" key="1">
    <source>
        <dbReference type="EMBL" id="QJA63885.1"/>
    </source>
</evidence>
<proteinExistence type="predicted"/>
<reference evidence="1" key="1">
    <citation type="submission" date="2020-03" db="EMBL/GenBank/DDBJ databases">
        <title>The deep terrestrial virosphere.</title>
        <authorList>
            <person name="Holmfeldt K."/>
            <person name="Nilsson E."/>
            <person name="Simone D."/>
            <person name="Lopez-Fernandez M."/>
            <person name="Wu X."/>
            <person name="de Brujin I."/>
            <person name="Lundin D."/>
            <person name="Andersson A."/>
            <person name="Bertilsson S."/>
            <person name="Dopson M."/>
        </authorList>
    </citation>
    <scope>NUCLEOTIDE SEQUENCE</scope>
    <source>
        <strain evidence="2">MM415A00502</strain>
        <strain evidence="1">MM415B00571</strain>
    </source>
</reference>
<dbReference type="EMBL" id="MT142467">
    <property type="protein sequence ID" value="QJA81697.1"/>
    <property type="molecule type" value="Genomic_DNA"/>
</dbReference>
<organism evidence="1">
    <name type="scientific">viral metagenome</name>
    <dbReference type="NCBI Taxonomy" id="1070528"/>
    <lineage>
        <taxon>unclassified sequences</taxon>
        <taxon>metagenomes</taxon>
        <taxon>organismal metagenomes</taxon>
    </lineage>
</organism>
<protein>
    <submittedName>
        <fullName evidence="1">Uncharacterized protein</fullName>
    </submittedName>
</protein>
<dbReference type="AlphaFoldDB" id="A0A6M3J3L6"/>
<accession>A0A6M3J3L6</accession>
<evidence type="ECO:0000313" key="2">
    <source>
        <dbReference type="EMBL" id="QJA81697.1"/>
    </source>
</evidence>
<gene>
    <name evidence="2" type="ORF">MM415A00502_0021</name>
    <name evidence="1" type="ORF">MM415B00571_0031</name>
</gene>
<sequence>MIKRIANMMDRITGQLKPHEYKYLGDIRIELLIKPTSYNTFMRSVQELEVCGRVQSCGNRIRLNQ</sequence>